<organism evidence="1 2">
    <name type="scientific">Phytophthora palmivora</name>
    <dbReference type="NCBI Taxonomy" id="4796"/>
    <lineage>
        <taxon>Eukaryota</taxon>
        <taxon>Sar</taxon>
        <taxon>Stramenopiles</taxon>
        <taxon>Oomycota</taxon>
        <taxon>Peronosporomycetes</taxon>
        <taxon>Peronosporales</taxon>
        <taxon>Peronosporaceae</taxon>
        <taxon>Phytophthora</taxon>
    </lineage>
</organism>
<name>A0A2P4Y7D8_9STRA</name>
<dbReference type="EMBL" id="NCKW01005029">
    <property type="protein sequence ID" value="POM73724.1"/>
    <property type="molecule type" value="Genomic_DNA"/>
</dbReference>
<dbReference type="Proteomes" id="UP000237271">
    <property type="component" value="Unassembled WGS sequence"/>
</dbReference>
<accession>A0A2P4Y7D8</accession>
<evidence type="ECO:0000313" key="2">
    <source>
        <dbReference type="Proteomes" id="UP000237271"/>
    </source>
</evidence>
<reference evidence="1 2" key="1">
    <citation type="journal article" date="2017" name="Genome Biol. Evol.">
        <title>Phytophthora megakarya and P. palmivora, closely related causal agents of cacao black pod rot, underwent increases in genome sizes and gene numbers by different mechanisms.</title>
        <authorList>
            <person name="Ali S.S."/>
            <person name="Shao J."/>
            <person name="Lary D.J."/>
            <person name="Kronmiller B."/>
            <person name="Shen D."/>
            <person name="Strem M.D."/>
            <person name="Amoako-Attah I."/>
            <person name="Akrofi A.Y."/>
            <person name="Begoude B.A."/>
            <person name="Ten Hoopen G.M."/>
            <person name="Coulibaly K."/>
            <person name="Kebe B.I."/>
            <person name="Melnick R.L."/>
            <person name="Guiltinan M.J."/>
            <person name="Tyler B.M."/>
            <person name="Meinhardt L.W."/>
            <person name="Bailey B.A."/>
        </authorList>
    </citation>
    <scope>NUCLEOTIDE SEQUENCE [LARGE SCALE GENOMIC DNA]</scope>
    <source>
        <strain evidence="2">sbr112.9</strain>
    </source>
</reference>
<gene>
    <name evidence="1" type="ORF">PHPALM_9407</name>
</gene>
<keyword evidence="2" id="KW-1185">Reference proteome</keyword>
<evidence type="ECO:0000313" key="1">
    <source>
        <dbReference type="EMBL" id="POM73724.1"/>
    </source>
</evidence>
<comment type="caution">
    <text evidence="1">The sequence shown here is derived from an EMBL/GenBank/DDBJ whole genome shotgun (WGS) entry which is preliminary data.</text>
</comment>
<dbReference type="AlphaFoldDB" id="A0A2P4Y7D8"/>
<dbReference type="OrthoDB" id="107282at2759"/>
<protein>
    <submittedName>
        <fullName evidence="1">Uncharacterized protein</fullName>
    </submittedName>
</protein>
<sequence length="197" mass="22776">MHPNHSIAKTFDVTPVPSRPVLAPRVPVVAALAAARRAPHRRKKLKWRTRDSQASQLYNLELDVMGLRQEIHRLMEYQQILRARTFNRRDALDGYYVKTIQEYHRVFENGYHPGAPIDAKKFVMEVMDENIVIGRFAGRDVMLHQSSEGSQTWKVTEQLDSKRESQITVLHSKSKRLAITKPMMKSTDSLRQQGQTD</sequence>
<proteinExistence type="predicted"/>